<organism evidence="2 3">
    <name type="scientific">Saccharothrix hoggarensis</name>
    <dbReference type="NCBI Taxonomy" id="913853"/>
    <lineage>
        <taxon>Bacteria</taxon>
        <taxon>Bacillati</taxon>
        <taxon>Actinomycetota</taxon>
        <taxon>Actinomycetes</taxon>
        <taxon>Pseudonocardiales</taxon>
        <taxon>Pseudonocardiaceae</taxon>
        <taxon>Saccharothrix</taxon>
    </lineage>
</organism>
<feature type="region of interest" description="Disordered" evidence="1">
    <location>
        <begin position="388"/>
        <end position="429"/>
    </location>
</feature>
<reference evidence="3" key="1">
    <citation type="journal article" date="2019" name="Int. J. Syst. Evol. Microbiol.">
        <title>The Global Catalogue of Microorganisms (GCM) 10K type strain sequencing project: providing services to taxonomists for standard genome sequencing and annotation.</title>
        <authorList>
            <consortium name="The Broad Institute Genomics Platform"/>
            <consortium name="The Broad Institute Genome Sequencing Center for Infectious Disease"/>
            <person name="Wu L."/>
            <person name="Ma J."/>
        </authorList>
    </citation>
    <scope>NUCLEOTIDE SEQUENCE [LARGE SCALE GENOMIC DNA]</scope>
    <source>
        <strain evidence="3">CCUG 60214</strain>
    </source>
</reference>
<keyword evidence="3" id="KW-1185">Reference proteome</keyword>
<evidence type="ECO:0000256" key="1">
    <source>
        <dbReference type="SAM" id="MobiDB-lite"/>
    </source>
</evidence>
<gene>
    <name evidence="2" type="ORF">ACFQ3T_01925</name>
</gene>
<dbReference type="EMBL" id="JBHTLK010000005">
    <property type="protein sequence ID" value="MFD1145876.1"/>
    <property type="molecule type" value="Genomic_DNA"/>
</dbReference>
<accession>A0ABW3QNG1</accession>
<sequence>MNDHHRAAPPGGEPPETLQIGSAEAGKPSYTLGWDWIDLHPELPDASVRVYRAIRMCILEKDPDRQIKLTDEEIGELTHRSRTSVWRAMKPLFALGLIEEVSTERRSVRVPGEAKPQVRTFRTLTVHDHPRGGYSSYEGPVNPFNVLKRVAAERAARERTRREARARETAAVPVADLQPQNDLRIVDNSGLVDRVADVQRQSDLHVVDNSSAVADLHKTGSTSATGPNQMWNAIEVTTYNQVVEVTGAPAPDPGPRTPSEHGTGDQLLDNAAGSGGYQGDHQTARVRVVHIGRDWLRPDSEVVDQLGLLLAIESDLTHAQAMTRAYKKLAEAVDPKLLDPQIADLRRSSLPPLTTAEARYRVERAAVEGLLLSAAEAAGVTIKIASETTSRSRAASPAGQGAGGDRRRAGGRGTGALGAQEPVADQRTG</sequence>
<dbReference type="Proteomes" id="UP001597168">
    <property type="component" value="Unassembled WGS sequence"/>
</dbReference>
<evidence type="ECO:0008006" key="4">
    <source>
        <dbReference type="Google" id="ProtNLM"/>
    </source>
</evidence>
<comment type="caution">
    <text evidence="2">The sequence shown here is derived from an EMBL/GenBank/DDBJ whole genome shotgun (WGS) entry which is preliminary data.</text>
</comment>
<feature type="compositionally biased region" description="Low complexity" evidence="1">
    <location>
        <begin position="388"/>
        <end position="399"/>
    </location>
</feature>
<proteinExistence type="predicted"/>
<feature type="region of interest" description="Disordered" evidence="1">
    <location>
        <begin position="245"/>
        <end position="279"/>
    </location>
</feature>
<name>A0ABW3QNG1_9PSEU</name>
<dbReference type="RefSeq" id="WP_380719047.1">
    <property type="nucleotide sequence ID" value="NZ_JBHTLK010000005.1"/>
</dbReference>
<protein>
    <recommendedName>
        <fullName evidence="4">Helix-turn-helix protein</fullName>
    </recommendedName>
</protein>
<evidence type="ECO:0000313" key="2">
    <source>
        <dbReference type="EMBL" id="MFD1145876.1"/>
    </source>
</evidence>
<evidence type="ECO:0000313" key="3">
    <source>
        <dbReference type="Proteomes" id="UP001597168"/>
    </source>
</evidence>